<evidence type="ECO:0000256" key="3">
    <source>
        <dbReference type="ARBA" id="ARBA00022833"/>
    </source>
</evidence>
<organism evidence="8 9">
    <name type="scientific">Carboxydichorda subterranea</name>
    <dbReference type="NCBI Taxonomy" id="3109565"/>
    <lineage>
        <taxon>Bacteria</taxon>
        <taxon>Bacillati</taxon>
        <taxon>Bacillota</taxon>
        <taxon>Limnochordia</taxon>
        <taxon>Limnochordales</taxon>
        <taxon>Geochordaceae</taxon>
        <taxon>Carboxydichorda</taxon>
    </lineage>
</organism>
<feature type="region of interest" description="Disordered" evidence="7">
    <location>
        <begin position="143"/>
        <end position="172"/>
    </location>
</feature>
<keyword evidence="4" id="KW-0805">Transcription regulation</keyword>
<evidence type="ECO:0000256" key="4">
    <source>
        <dbReference type="ARBA" id="ARBA00023015"/>
    </source>
</evidence>
<evidence type="ECO:0000313" key="9">
    <source>
        <dbReference type="Proteomes" id="UP001332192"/>
    </source>
</evidence>
<comment type="similarity">
    <text evidence="1">Belongs to the Fur family.</text>
</comment>
<evidence type="ECO:0000256" key="6">
    <source>
        <dbReference type="ARBA" id="ARBA00023163"/>
    </source>
</evidence>
<dbReference type="InterPro" id="IPR002481">
    <property type="entry name" value="FUR"/>
</dbReference>
<reference evidence="8 9" key="1">
    <citation type="journal article" date="2024" name="Front. Microbiol.">
        <title>Novel thermophilic genera Geochorda gen. nov. and Carboxydochorda gen. nov. from the deep terrestrial subsurface reveal the ecophysiological diversity in the class Limnochordia.</title>
        <authorList>
            <person name="Karnachuk O.V."/>
            <person name="Lukina A.P."/>
            <person name="Avakyan M.R."/>
            <person name="Kadnikov V.V."/>
            <person name="Begmatov S."/>
            <person name="Beletsky A.V."/>
            <person name="Vlasova K.G."/>
            <person name="Novikov A.A."/>
            <person name="Shcherbakova V.A."/>
            <person name="Mardanov A.V."/>
            <person name="Ravin N.V."/>
        </authorList>
    </citation>
    <scope>NUCLEOTIDE SEQUENCE [LARGE SCALE GENOMIC DNA]</scope>
    <source>
        <strain evidence="8 9">L945</strain>
    </source>
</reference>
<evidence type="ECO:0000256" key="2">
    <source>
        <dbReference type="ARBA" id="ARBA00022491"/>
    </source>
</evidence>
<keyword evidence="3" id="KW-0862">Zinc</keyword>
<dbReference type="InterPro" id="IPR036388">
    <property type="entry name" value="WH-like_DNA-bd_sf"/>
</dbReference>
<dbReference type="CDD" id="cd07153">
    <property type="entry name" value="Fur_like"/>
    <property type="match status" value="1"/>
</dbReference>
<dbReference type="Pfam" id="PF01475">
    <property type="entry name" value="FUR"/>
    <property type="match status" value="1"/>
</dbReference>
<keyword evidence="9" id="KW-1185">Reference proteome</keyword>
<evidence type="ECO:0000256" key="5">
    <source>
        <dbReference type="ARBA" id="ARBA00023125"/>
    </source>
</evidence>
<keyword evidence="2" id="KW-0678">Repressor</keyword>
<dbReference type="EMBL" id="CP141615">
    <property type="protein sequence ID" value="WRP17434.1"/>
    <property type="molecule type" value="Genomic_DNA"/>
</dbReference>
<sequence>MAAGSSELRQWLQAHGLRPTGPRLAILGFLRARGEHLTPAEIFEGLRAAGRPISIATLYQNLQALSRGGLVKRIVGPDGALRYDVNLAPHHHLVCQRCGRLVDVELSGPIATKPVAPHAGDLAGWEVVSVHVQFYGLCPQCAGSRRSEEGPAANRGPLPGDGNGRRRPRLTG</sequence>
<evidence type="ECO:0000256" key="7">
    <source>
        <dbReference type="SAM" id="MobiDB-lite"/>
    </source>
</evidence>
<dbReference type="Gene3D" id="1.10.10.10">
    <property type="entry name" value="Winged helix-like DNA-binding domain superfamily/Winged helix DNA-binding domain"/>
    <property type="match status" value="1"/>
</dbReference>
<dbReference type="Gene3D" id="3.30.1490.190">
    <property type="match status" value="1"/>
</dbReference>
<dbReference type="InterPro" id="IPR043135">
    <property type="entry name" value="Fur_C"/>
</dbReference>
<dbReference type="RefSeq" id="WP_324716705.1">
    <property type="nucleotide sequence ID" value="NZ_CP141615.1"/>
</dbReference>
<keyword evidence="5" id="KW-0238">DNA-binding</keyword>
<gene>
    <name evidence="8" type="ORF">U7230_15345</name>
</gene>
<protein>
    <submittedName>
        <fullName evidence="8">Fur family transcriptional regulator</fullName>
    </submittedName>
</protein>
<name>A0ABZ1BX99_9FIRM</name>
<dbReference type="PANTHER" id="PTHR33202:SF7">
    <property type="entry name" value="FERRIC UPTAKE REGULATION PROTEIN"/>
    <property type="match status" value="1"/>
</dbReference>
<dbReference type="Proteomes" id="UP001332192">
    <property type="component" value="Chromosome"/>
</dbReference>
<dbReference type="InterPro" id="IPR036390">
    <property type="entry name" value="WH_DNA-bd_sf"/>
</dbReference>
<keyword evidence="6" id="KW-0804">Transcription</keyword>
<accession>A0ABZ1BX99</accession>
<dbReference type="PANTHER" id="PTHR33202">
    <property type="entry name" value="ZINC UPTAKE REGULATION PROTEIN"/>
    <property type="match status" value="1"/>
</dbReference>
<proteinExistence type="inferred from homology"/>
<evidence type="ECO:0000256" key="1">
    <source>
        <dbReference type="ARBA" id="ARBA00007957"/>
    </source>
</evidence>
<dbReference type="SUPFAM" id="SSF46785">
    <property type="entry name" value="Winged helix' DNA-binding domain"/>
    <property type="match status" value="1"/>
</dbReference>
<evidence type="ECO:0000313" key="8">
    <source>
        <dbReference type="EMBL" id="WRP17434.1"/>
    </source>
</evidence>